<evidence type="ECO:0000313" key="2">
    <source>
        <dbReference type="Proteomes" id="UP001404104"/>
    </source>
</evidence>
<accession>A0ABU9XW93</accession>
<protein>
    <recommendedName>
        <fullName evidence="3">Protein ImuA</fullName>
    </recommendedName>
</protein>
<dbReference type="InterPro" id="IPR027417">
    <property type="entry name" value="P-loop_NTPase"/>
</dbReference>
<keyword evidence="2" id="KW-1185">Reference proteome</keyword>
<dbReference type="PIRSF" id="PIRSF034285">
    <property type="entry name" value="UCP034285"/>
    <property type="match status" value="1"/>
</dbReference>
<proteinExistence type="predicted"/>
<dbReference type="EMBL" id="JBDIMF010000007">
    <property type="protein sequence ID" value="MEN2787820.1"/>
    <property type="molecule type" value="Genomic_DNA"/>
</dbReference>
<evidence type="ECO:0000313" key="1">
    <source>
        <dbReference type="EMBL" id="MEN2787820.1"/>
    </source>
</evidence>
<organism evidence="1 2">
    <name type="scientific">Sphingomonas qilianensis</name>
    <dbReference type="NCBI Taxonomy" id="1736690"/>
    <lineage>
        <taxon>Bacteria</taxon>
        <taxon>Pseudomonadati</taxon>
        <taxon>Pseudomonadota</taxon>
        <taxon>Alphaproteobacteria</taxon>
        <taxon>Sphingomonadales</taxon>
        <taxon>Sphingomonadaceae</taxon>
        <taxon>Sphingomonas</taxon>
    </lineage>
</organism>
<comment type="caution">
    <text evidence="1">The sequence shown here is derived from an EMBL/GenBank/DDBJ whole genome shotgun (WGS) entry which is preliminary data.</text>
</comment>
<gene>
    <name evidence="1" type="ORF">ABC969_15505</name>
</gene>
<evidence type="ECO:0008006" key="3">
    <source>
        <dbReference type="Google" id="ProtNLM"/>
    </source>
</evidence>
<dbReference type="SUPFAM" id="SSF52540">
    <property type="entry name" value="P-loop containing nucleoside triphosphate hydrolases"/>
    <property type="match status" value="1"/>
</dbReference>
<dbReference type="Gene3D" id="3.40.50.300">
    <property type="entry name" value="P-loop containing nucleotide triphosphate hydrolases"/>
    <property type="match status" value="1"/>
</dbReference>
<sequence length="264" mass="27726">MRESPIAIAALRQRISQVEGLRQTETSGVIPLGHSGIDARLGGGLERARLHEIFADTEDASSAGGFASMIVRRAARAGSPVMWLRQEEVQRAGGMLHMPGLIELGIGSVDLVVGVLPDPLSLLRVAADVARCAEVGVVVIELWKNPRPLDLTATRRLAVATEASGVTALLLRVGAEQGPSAAATRWAIRALPALPLEANAPGFPALDIELVRQRGGRTGGRWSVEWDRDQAIFREQGHVATGLPPDAPLPGLVVPAAAGGTARA</sequence>
<dbReference type="RefSeq" id="WP_345866051.1">
    <property type="nucleotide sequence ID" value="NZ_JBDIMF010000007.1"/>
</dbReference>
<dbReference type="Proteomes" id="UP001404104">
    <property type="component" value="Unassembled WGS sequence"/>
</dbReference>
<reference evidence="1 2" key="1">
    <citation type="submission" date="2024-05" db="EMBL/GenBank/DDBJ databases">
        <authorList>
            <person name="Liu Q."/>
            <person name="Xin Y.-H."/>
        </authorList>
    </citation>
    <scope>NUCLEOTIDE SEQUENCE [LARGE SCALE GENOMIC DNA]</scope>
    <source>
        <strain evidence="1 2">CGMCC 1.15349</strain>
    </source>
</reference>
<dbReference type="InterPro" id="IPR017026">
    <property type="entry name" value="ImuA"/>
</dbReference>
<name>A0ABU9XW93_9SPHN</name>